<dbReference type="Proteomes" id="UP000250222">
    <property type="component" value="Unassembled WGS sequence"/>
</dbReference>
<dbReference type="OrthoDB" id="3268465at2"/>
<organism evidence="1 2">
    <name type="scientific">Georgenia satyanarayanai</name>
    <dbReference type="NCBI Taxonomy" id="860221"/>
    <lineage>
        <taxon>Bacteria</taxon>
        <taxon>Bacillati</taxon>
        <taxon>Actinomycetota</taxon>
        <taxon>Actinomycetes</taxon>
        <taxon>Micrococcales</taxon>
        <taxon>Bogoriellaceae</taxon>
        <taxon>Georgenia</taxon>
    </lineage>
</organism>
<evidence type="ECO:0000313" key="2">
    <source>
        <dbReference type="Proteomes" id="UP000250222"/>
    </source>
</evidence>
<name>A0A2Y9C717_9MICO</name>
<dbReference type="RefSeq" id="WP_110852945.1">
    <property type="nucleotide sequence ID" value="NZ_QKLZ01000009.1"/>
</dbReference>
<protein>
    <submittedName>
        <fullName evidence="1">Uncharacterized protein</fullName>
    </submittedName>
</protein>
<evidence type="ECO:0000313" key="1">
    <source>
        <dbReference type="EMBL" id="SSA44033.1"/>
    </source>
</evidence>
<accession>A0A2Y9C717</accession>
<sequence length="335" mass="35507">MTAELPVLDRALAEPRHLLVLSAEVAPEEVEALAVSHFDDAGWLGPSTLRLTGDVQLTGPWRVDDRVRGALDLPPWAATAMLLRCPVQRGAPVPPELRGLGGLLDAFPEGEPVGLERRVLDHLLAQARRLAGALRVSGTGTVLVPDPVSAVDLTVHTTVWLQPEACGRVLAPVLPGVSALDVPEAPAAPTDRSRADVSPYRARAVAALDDGERAWLHAEADALDSAVLAQPQVVEGYAHLAPVPGGTLEVLVAGDEHTPLVLRGLPWARGGVISYEVRWRPDEPALALGPRPPLALRRQREQVRALVERVAAALHAVVGGEVVDDDSFLVALPPA</sequence>
<gene>
    <name evidence="1" type="ORF">SAMN05216184_10995</name>
</gene>
<dbReference type="EMBL" id="UETB01000009">
    <property type="protein sequence ID" value="SSA44033.1"/>
    <property type="molecule type" value="Genomic_DNA"/>
</dbReference>
<proteinExistence type="predicted"/>
<reference evidence="1 2" key="1">
    <citation type="submission" date="2016-10" db="EMBL/GenBank/DDBJ databases">
        <authorList>
            <person name="Cai Z."/>
        </authorList>
    </citation>
    <scope>NUCLEOTIDE SEQUENCE [LARGE SCALE GENOMIC DNA]</scope>
    <source>
        <strain evidence="1 2">CGMCC 1.10826</strain>
    </source>
</reference>
<dbReference type="AlphaFoldDB" id="A0A2Y9C717"/>
<keyword evidence="2" id="KW-1185">Reference proteome</keyword>